<feature type="non-terminal residue" evidence="1">
    <location>
        <position position="1"/>
    </location>
</feature>
<dbReference type="Proteomes" id="UP000076532">
    <property type="component" value="Unassembled WGS sequence"/>
</dbReference>
<dbReference type="OrthoDB" id="3043660at2759"/>
<dbReference type="AlphaFoldDB" id="A0A166GCF9"/>
<keyword evidence="2" id="KW-1185">Reference proteome</keyword>
<sequence length="100" mass="11113">SLAAVASAKLTHMVQCPEASRFGELQFSPATTTVGGVITITTDFTCSLTYTIVPNYIDFYIEDHINNNGQELPILLAHRQFYSPVDKLTTVSARLRLYML</sequence>
<dbReference type="EMBL" id="KV417580">
    <property type="protein sequence ID" value="KZP17697.1"/>
    <property type="molecule type" value="Genomic_DNA"/>
</dbReference>
<accession>A0A166GCF9</accession>
<evidence type="ECO:0000313" key="1">
    <source>
        <dbReference type="EMBL" id="KZP17697.1"/>
    </source>
</evidence>
<protein>
    <submittedName>
        <fullName evidence="1">Uncharacterized protein</fullName>
    </submittedName>
</protein>
<proteinExistence type="predicted"/>
<evidence type="ECO:0000313" key="2">
    <source>
        <dbReference type="Proteomes" id="UP000076532"/>
    </source>
</evidence>
<organism evidence="1 2">
    <name type="scientific">Athelia psychrophila</name>
    <dbReference type="NCBI Taxonomy" id="1759441"/>
    <lineage>
        <taxon>Eukaryota</taxon>
        <taxon>Fungi</taxon>
        <taxon>Dikarya</taxon>
        <taxon>Basidiomycota</taxon>
        <taxon>Agaricomycotina</taxon>
        <taxon>Agaricomycetes</taxon>
        <taxon>Agaricomycetidae</taxon>
        <taxon>Atheliales</taxon>
        <taxon>Atheliaceae</taxon>
        <taxon>Athelia</taxon>
    </lineage>
</organism>
<gene>
    <name evidence="1" type="ORF">FIBSPDRAFT_746644</name>
</gene>
<name>A0A166GCF9_9AGAM</name>
<reference evidence="1 2" key="1">
    <citation type="journal article" date="2016" name="Mol. Biol. Evol.">
        <title>Comparative Genomics of Early-Diverging Mushroom-Forming Fungi Provides Insights into the Origins of Lignocellulose Decay Capabilities.</title>
        <authorList>
            <person name="Nagy L.G."/>
            <person name="Riley R."/>
            <person name="Tritt A."/>
            <person name="Adam C."/>
            <person name="Daum C."/>
            <person name="Floudas D."/>
            <person name="Sun H."/>
            <person name="Yadav J.S."/>
            <person name="Pangilinan J."/>
            <person name="Larsson K.H."/>
            <person name="Matsuura K."/>
            <person name="Barry K."/>
            <person name="Labutti K."/>
            <person name="Kuo R."/>
            <person name="Ohm R.A."/>
            <person name="Bhattacharya S.S."/>
            <person name="Shirouzu T."/>
            <person name="Yoshinaga Y."/>
            <person name="Martin F.M."/>
            <person name="Grigoriev I.V."/>
            <person name="Hibbett D.S."/>
        </authorList>
    </citation>
    <scope>NUCLEOTIDE SEQUENCE [LARGE SCALE GENOMIC DNA]</scope>
    <source>
        <strain evidence="1 2">CBS 109695</strain>
    </source>
</reference>